<reference evidence="2" key="1">
    <citation type="submission" date="2022-06" db="EMBL/GenBank/DDBJ databases">
        <title>Complete genome sequences of two strains of the flax pathogen Septoria linicola.</title>
        <authorList>
            <person name="Lapalu N."/>
            <person name="Simon A."/>
            <person name="Demenou B."/>
            <person name="Paumier D."/>
            <person name="Guillot M.-P."/>
            <person name="Gout L."/>
            <person name="Valade R."/>
        </authorList>
    </citation>
    <scope>NUCLEOTIDE SEQUENCE</scope>
    <source>
        <strain evidence="2">SE15195</strain>
    </source>
</reference>
<evidence type="ECO:0000313" key="2">
    <source>
        <dbReference type="EMBL" id="USW56201.1"/>
    </source>
</evidence>
<sequence length="638" mass="72580">MSPRSRRLLLDFTPICKTYADHYRSSDSLSDISSQSDSSSTATAIRDILDKRRDVFRHCMKSLEKLKGVDMEPGSSEYALLKALMTCFVQALRHAAGTHDDEDDRDGARAFADYFEIWFRRFTLAVEEDFGASFNAASRALKRQQEDAERRIEAFIRDILDREEIEEIHEWLHRCDAGLRKVYREKRRFALSSHDEAGPSNSRAHEHGLHDTAARTANGRSSDSLSDTCSQDRSTSNPISAIDVAHLRDTLFLQWMTTMELFQAISEPLGISEYAFYIEVMTRHTQAIRDAAARGDEDLGALADYFENWLEQFITLVEPDRTRELRKASRALRYQGEIARHNVRQMFLDRLPETGRREVRELLAGHDIALSAASKGPKDSDRDDRIAAILSRRGGHLSRLYGTPELLRGIHNQRFQSQTETRDDGLDPSPTPPTSPPFANSPALDRNQIPCPWWRAGGIPHRHDRAPDRMGHLLNTIFNDPPRSGNHLEPNSSDSSERPTAAGSSLRSAESNSIASNPTGEASSLTDHYNAGIVGARERARRAFENLARIAHDEPGATRHRSRHGHHRHHGRRSGLERRRHTVRLELPPSLPDSESDTEREYIPRRERTRRSRRSAHVESDDEDSYASPRGHPRRTRH</sequence>
<dbReference type="Proteomes" id="UP001056384">
    <property type="component" value="Chromosome 8"/>
</dbReference>
<accession>A0A9Q9B4J0</accession>
<dbReference type="EMBL" id="CP099425">
    <property type="protein sequence ID" value="USW56201.1"/>
    <property type="molecule type" value="Genomic_DNA"/>
</dbReference>
<proteinExistence type="predicted"/>
<organism evidence="2 3">
    <name type="scientific">Septoria linicola</name>
    <dbReference type="NCBI Taxonomy" id="215465"/>
    <lineage>
        <taxon>Eukaryota</taxon>
        <taxon>Fungi</taxon>
        <taxon>Dikarya</taxon>
        <taxon>Ascomycota</taxon>
        <taxon>Pezizomycotina</taxon>
        <taxon>Dothideomycetes</taxon>
        <taxon>Dothideomycetidae</taxon>
        <taxon>Mycosphaerellales</taxon>
        <taxon>Mycosphaerellaceae</taxon>
        <taxon>Septoria</taxon>
    </lineage>
</organism>
<feature type="compositionally biased region" description="Basic residues" evidence="1">
    <location>
        <begin position="558"/>
        <end position="582"/>
    </location>
</feature>
<name>A0A9Q9B4J0_9PEZI</name>
<feature type="compositionally biased region" description="Polar residues" evidence="1">
    <location>
        <begin position="502"/>
        <end position="526"/>
    </location>
</feature>
<feature type="region of interest" description="Disordered" evidence="1">
    <location>
        <begin position="549"/>
        <end position="638"/>
    </location>
</feature>
<feature type="region of interest" description="Disordered" evidence="1">
    <location>
        <begin position="416"/>
        <end position="446"/>
    </location>
</feature>
<feature type="compositionally biased region" description="Polar residues" evidence="1">
    <location>
        <begin position="218"/>
        <end position="236"/>
    </location>
</feature>
<protein>
    <submittedName>
        <fullName evidence="2">Uncharacterized protein</fullName>
    </submittedName>
</protein>
<feature type="region of interest" description="Disordered" evidence="1">
    <location>
        <begin position="464"/>
        <end position="526"/>
    </location>
</feature>
<feature type="compositionally biased region" description="Basic and acidic residues" evidence="1">
    <location>
        <begin position="597"/>
        <end position="606"/>
    </location>
</feature>
<gene>
    <name evidence="2" type="ORF">Slin15195_G095200</name>
</gene>
<evidence type="ECO:0000256" key="1">
    <source>
        <dbReference type="SAM" id="MobiDB-lite"/>
    </source>
</evidence>
<dbReference type="AlphaFoldDB" id="A0A9Q9B4J0"/>
<feature type="region of interest" description="Disordered" evidence="1">
    <location>
        <begin position="215"/>
        <end position="236"/>
    </location>
</feature>
<evidence type="ECO:0000313" key="3">
    <source>
        <dbReference type="Proteomes" id="UP001056384"/>
    </source>
</evidence>
<keyword evidence="3" id="KW-1185">Reference proteome</keyword>